<name>A0A2Z3KHI7_LACLL</name>
<proteinExistence type="predicted"/>
<geneLocation type="plasmid" evidence="2">
    <name>p14b4</name>
</geneLocation>
<dbReference type="AlphaFoldDB" id="A0A2Z3KHI7"/>
<dbReference type="RefSeq" id="WP_109991471.1">
    <property type="nucleotide sequence ID" value="NZ_CP028161.1"/>
</dbReference>
<dbReference type="Proteomes" id="UP000245919">
    <property type="component" value="Plasmid p14B4"/>
</dbReference>
<sequence>MDLQKKRNKQGKEFFEYYFINRNYHSNLDQFLEKKFFDEDELSRYIKRLKDAVNSLSIKIEPNWAIPILIYATEKIYYDVSSKKDFKEYGPAIKQSIPLIWTNNFKPHGEQKNYKLLGDIISLNILLFKVRNAQALILNDNDKEAKVGFSVDKDGNVIYSESTYKYMLNNYMLPSVSKYGKDQRTNKSSTKLMKNFLAYYNNVYNVLQGVEPRTIDFFKGTVLYYFKGISDQNYKNFWQELYARLTVLILLTSYSSTDNDKPIIFIFSTLYILNKEKTLFNQETFNNLIWTNSHMNNEKMFDHNAIVNRPILRIENSSETYYATSVGLLIDNINHFIEASVFKIQSIPNIKNLKDEKNSPFVTQFSEKFEEDTIHLFLKYTKMAGNVNNKGIWNYSNEYVNLKQYNTDNFPGEIDCLAEFSNSKEIYLVECKVMNDAYTEKNYKSTLQQIQKFRMKLSKKENWIKSVFKEYQVYPILLLDKSIFIKKENSKDNIMLMNYDDLEEKLKEIY</sequence>
<organism evidence="1 2">
    <name type="scientific">Lactococcus lactis subsp. lactis</name>
    <name type="common">Streptococcus lactis</name>
    <dbReference type="NCBI Taxonomy" id="1360"/>
    <lineage>
        <taxon>Bacteria</taxon>
        <taxon>Bacillati</taxon>
        <taxon>Bacillota</taxon>
        <taxon>Bacilli</taxon>
        <taxon>Lactobacillales</taxon>
        <taxon>Streptococcaceae</taxon>
        <taxon>Lactococcus</taxon>
    </lineage>
</organism>
<evidence type="ECO:0000313" key="1">
    <source>
        <dbReference type="EMBL" id="AWN67130.1"/>
    </source>
</evidence>
<evidence type="ECO:0000313" key="2">
    <source>
        <dbReference type="Proteomes" id="UP000245919"/>
    </source>
</evidence>
<dbReference type="GeneID" id="89634708"/>
<gene>
    <name evidence="1" type="ORF">LL14B4_13065</name>
</gene>
<keyword evidence="1" id="KW-0614">Plasmid</keyword>
<reference evidence="1 2" key="1">
    <citation type="submission" date="2018-03" db="EMBL/GenBank/DDBJ databases">
        <title>Genome sequence of Lactococcus lactis strain 14B4 from almond drupe.</title>
        <authorList>
            <person name="Tran T.D."/>
            <person name="McGarvey J.A."/>
            <person name="Huynh S."/>
            <person name="Parker C.T."/>
        </authorList>
    </citation>
    <scope>NUCLEOTIDE SEQUENCE [LARGE SCALE GENOMIC DNA]</scope>
    <source>
        <strain evidence="1 2">14B4</strain>
        <plasmid evidence="2">Plasmid p14b4</plasmid>
    </source>
</reference>
<protein>
    <submittedName>
        <fullName evidence="1">Uncharacterized protein</fullName>
    </submittedName>
</protein>
<dbReference type="EMBL" id="CP028161">
    <property type="protein sequence ID" value="AWN67130.1"/>
    <property type="molecule type" value="Genomic_DNA"/>
</dbReference>
<accession>A0A2Z3KHI7</accession>